<feature type="non-terminal residue" evidence="2">
    <location>
        <position position="88"/>
    </location>
</feature>
<name>A0A9N9I0V4_9GLOM</name>
<feature type="compositionally biased region" description="Low complexity" evidence="1">
    <location>
        <begin position="1"/>
        <end position="13"/>
    </location>
</feature>
<evidence type="ECO:0000313" key="2">
    <source>
        <dbReference type="EMBL" id="CAG8716305.1"/>
    </source>
</evidence>
<reference evidence="2" key="1">
    <citation type="submission" date="2021-06" db="EMBL/GenBank/DDBJ databases">
        <authorList>
            <person name="Kallberg Y."/>
            <person name="Tangrot J."/>
            <person name="Rosling A."/>
        </authorList>
    </citation>
    <scope>NUCLEOTIDE SEQUENCE</scope>
    <source>
        <strain evidence="2">IN212</strain>
    </source>
</reference>
<feature type="region of interest" description="Disordered" evidence="1">
    <location>
        <begin position="1"/>
        <end position="88"/>
    </location>
</feature>
<comment type="caution">
    <text evidence="2">The sequence shown here is derived from an EMBL/GenBank/DDBJ whole genome shotgun (WGS) entry which is preliminary data.</text>
</comment>
<dbReference type="Proteomes" id="UP000789396">
    <property type="component" value="Unassembled WGS sequence"/>
</dbReference>
<feature type="compositionally biased region" description="Low complexity" evidence="1">
    <location>
        <begin position="51"/>
        <end position="72"/>
    </location>
</feature>
<accession>A0A9N9I0V4</accession>
<organism evidence="2 3">
    <name type="scientific">Racocetra fulgida</name>
    <dbReference type="NCBI Taxonomy" id="60492"/>
    <lineage>
        <taxon>Eukaryota</taxon>
        <taxon>Fungi</taxon>
        <taxon>Fungi incertae sedis</taxon>
        <taxon>Mucoromycota</taxon>
        <taxon>Glomeromycotina</taxon>
        <taxon>Glomeromycetes</taxon>
        <taxon>Diversisporales</taxon>
        <taxon>Gigasporaceae</taxon>
        <taxon>Racocetra</taxon>
    </lineage>
</organism>
<feature type="compositionally biased region" description="Polar residues" evidence="1">
    <location>
        <begin position="73"/>
        <end position="88"/>
    </location>
</feature>
<sequence>MPSFGSFPHSFPSNKLGGASKNAPQLSTPGGENQMKAPPNPAEAMLPHNKATNQQATNTNTTSEPTQPTTASPQKTSVSTTSNAPKPS</sequence>
<dbReference type="EMBL" id="CAJVPZ010023632">
    <property type="protein sequence ID" value="CAG8716305.1"/>
    <property type="molecule type" value="Genomic_DNA"/>
</dbReference>
<dbReference type="AlphaFoldDB" id="A0A9N9I0V4"/>
<proteinExistence type="predicted"/>
<evidence type="ECO:0000313" key="3">
    <source>
        <dbReference type="Proteomes" id="UP000789396"/>
    </source>
</evidence>
<gene>
    <name evidence="2" type="ORF">RFULGI_LOCUS11167</name>
</gene>
<feature type="compositionally biased region" description="Polar residues" evidence="1">
    <location>
        <begin position="22"/>
        <end position="31"/>
    </location>
</feature>
<evidence type="ECO:0000256" key="1">
    <source>
        <dbReference type="SAM" id="MobiDB-lite"/>
    </source>
</evidence>
<protein>
    <submittedName>
        <fullName evidence="2">11418_t:CDS:1</fullName>
    </submittedName>
</protein>
<keyword evidence="3" id="KW-1185">Reference proteome</keyword>
<dbReference type="OrthoDB" id="2399267at2759"/>